<dbReference type="Proteomes" id="UP000193986">
    <property type="component" value="Unassembled WGS sequence"/>
</dbReference>
<reference evidence="4 5" key="1">
    <citation type="submission" date="2016-07" db="EMBL/GenBank/DDBJ databases">
        <title>Pervasive Adenine N6-methylation of Active Genes in Fungi.</title>
        <authorList>
            <consortium name="DOE Joint Genome Institute"/>
            <person name="Mondo S.J."/>
            <person name="Dannebaum R.O."/>
            <person name="Kuo R.C."/>
            <person name="Labutti K."/>
            <person name="Haridas S."/>
            <person name="Kuo A."/>
            <person name="Salamov A."/>
            <person name="Ahrendt S.R."/>
            <person name="Lipzen A."/>
            <person name="Sullivan W."/>
            <person name="Andreopoulos W.B."/>
            <person name="Clum A."/>
            <person name="Lindquist E."/>
            <person name="Daum C."/>
            <person name="Ramamoorthy G.K."/>
            <person name="Gryganskyi A."/>
            <person name="Culley D."/>
            <person name="Magnuson J.K."/>
            <person name="James T.Y."/>
            <person name="O'Malley M.A."/>
            <person name="Stajich J.E."/>
            <person name="Spatafora J.W."/>
            <person name="Visel A."/>
            <person name="Grigoriev I.V."/>
        </authorList>
    </citation>
    <scope>NUCLEOTIDE SEQUENCE [LARGE SCALE GENOMIC DNA]</scope>
    <source>
        <strain evidence="4 5">68-887.2</strain>
    </source>
</reference>
<evidence type="ECO:0000256" key="2">
    <source>
        <dbReference type="ARBA" id="ARBA00022898"/>
    </source>
</evidence>
<dbReference type="EMBL" id="MCFC01000086">
    <property type="protein sequence ID" value="ORY22902.1"/>
    <property type="molecule type" value="Genomic_DNA"/>
</dbReference>
<comment type="caution">
    <text evidence="4">The sequence shown here is derived from an EMBL/GenBank/DDBJ whole genome shotgun (WGS) entry which is preliminary data.</text>
</comment>
<proteinExistence type="inferred from homology"/>
<dbReference type="Gene3D" id="3.90.1150.10">
    <property type="entry name" value="Aspartate Aminotransferase, domain 1"/>
    <property type="match status" value="1"/>
</dbReference>
<dbReference type="FunCoup" id="A0A1Y2AK83">
    <property type="interactions" value="5"/>
</dbReference>
<name>A0A1Y2AK83_9TREE</name>
<keyword evidence="5" id="KW-1185">Reference proteome</keyword>
<dbReference type="InterPro" id="IPR015424">
    <property type="entry name" value="PyrdxlP-dep_Trfase"/>
</dbReference>
<dbReference type="InParanoid" id="A0A1Y2AK83"/>
<dbReference type="AlphaFoldDB" id="A0A1Y2AK83"/>
<evidence type="ECO:0000256" key="3">
    <source>
        <dbReference type="RuleBase" id="RU003560"/>
    </source>
</evidence>
<dbReference type="SUPFAM" id="SSF53383">
    <property type="entry name" value="PLP-dependent transferases"/>
    <property type="match status" value="1"/>
</dbReference>
<comment type="similarity">
    <text evidence="1 3">Belongs to the class-III pyridoxal-phosphate-dependent aminotransferase family.</text>
</comment>
<dbReference type="CDD" id="cd00610">
    <property type="entry name" value="OAT_like"/>
    <property type="match status" value="1"/>
</dbReference>
<dbReference type="OrthoDB" id="10261433at2759"/>
<dbReference type="GO" id="GO:0008483">
    <property type="term" value="F:transaminase activity"/>
    <property type="evidence" value="ECO:0007669"/>
    <property type="project" value="InterPro"/>
</dbReference>
<keyword evidence="4" id="KW-0808">Transferase</keyword>
<dbReference type="GO" id="GO:0030170">
    <property type="term" value="F:pyridoxal phosphate binding"/>
    <property type="evidence" value="ECO:0007669"/>
    <property type="project" value="InterPro"/>
</dbReference>
<dbReference type="InterPro" id="IPR015422">
    <property type="entry name" value="PyrdxlP-dep_Trfase_small"/>
</dbReference>
<dbReference type="Gene3D" id="3.40.640.10">
    <property type="entry name" value="Type I PLP-dependent aspartate aminotransferase-like (Major domain)"/>
    <property type="match status" value="1"/>
</dbReference>
<dbReference type="InterPro" id="IPR005814">
    <property type="entry name" value="Aminotrans_3"/>
</dbReference>
<dbReference type="GO" id="GO:0005829">
    <property type="term" value="C:cytosol"/>
    <property type="evidence" value="ECO:0007669"/>
    <property type="project" value="TreeGrafter"/>
</dbReference>
<keyword evidence="2 3" id="KW-0663">Pyridoxal phosphate</keyword>
<evidence type="ECO:0000313" key="5">
    <source>
        <dbReference type="Proteomes" id="UP000193986"/>
    </source>
</evidence>
<dbReference type="STRING" id="71784.A0A1Y2AK83"/>
<evidence type="ECO:0000313" key="4">
    <source>
        <dbReference type="EMBL" id="ORY22902.1"/>
    </source>
</evidence>
<dbReference type="Pfam" id="PF00202">
    <property type="entry name" value="Aminotran_3"/>
    <property type="match status" value="1"/>
</dbReference>
<protein>
    <submittedName>
        <fullName evidence="4">Pyridoxal phosphate-dependent transferase</fullName>
    </submittedName>
</protein>
<dbReference type="PANTHER" id="PTHR43094">
    <property type="entry name" value="AMINOTRANSFERASE"/>
    <property type="match status" value="1"/>
</dbReference>
<dbReference type="PANTHER" id="PTHR43094:SF1">
    <property type="entry name" value="AMINOTRANSFERASE CLASS-III"/>
    <property type="match status" value="1"/>
</dbReference>
<gene>
    <name evidence="4" type="ORF">BCR39DRAFT_487572</name>
</gene>
<dbReference type="NCBIfam" id="NF005685">
    <property type="entry name" value="PRK07483.1"/>
    <property type="match status" value="1"/>
</dbReference>
<accession>A0A1Y2AK83</accession>
<dbReference type="InterPro" id="IPR015421">
    <property type="entry name" value="PyrdxlP-dep_Trfase_major"/>
</dbReference>
<sequence>MTVRDMDTKDAVITGPISSVFHRKLNHEPLFIEKAEGCYLYEKDTGRKILDACGGAAVVSVGHSQPEIIAGVAEQLGRLPYINSAAFAHEPAEELAKMLCAGSGMSRALFLSGGSEAIESALKLARQFHVENGQPERINFIARQKSYHGNTIGALSLGRHNRRRAHFLPLFAPVYHEVSPCYAYRHKLDDETDESYVVRLAEELEAKIQELGQASVAAFFLEPVVGATTGCVPFVPGYLKAMRDVCHRHGVLLVLDEIMCGFGRTGKLHAWQWEDVQPDVQVLGKGINGGYAPVSAVLMNEKVVEVFRKGSGSFVNGYTYQSSALGCRAGLECYKYLIKHDLVEQCHQRGLLLEKLLKKRILPHPNVGDVRGKGLFWGIEFVQDKRSKAPFPNEVPVTDAVVEEALRRGVSIYPGMKGTADGYLGDHVMICPPYIITEDEIRLIVDVILASIIHVLGPI</sequence>
<organism evidence="4 5">
    <name type="scientific">Naematelia encephala</name>
    <dbReference type="NCBI Taxonomy" id="71784"/>
    <lineage>
        <taxon>Eukaryota</taxon>
        <taxon>Fungi</taxon>
        <taxon>Dikarya</taxon>
        <taxon>Basidiomycota</taxon>
        <taxon>Agaricomycotina</taxon>
        <taxon>Tremellomycetes</taxon>
        <taxon>Tremellales</taxon>
        <taxon>Naemateliaceae</taxon>
        <taxon>Naematelia</taxon>
    </lineage>
</organism>
<evidence type="ECO:0000256" key="1">
    <source>
        <dbReference type="ARBA" id="ARBA00008954"/>
    </source>
</evidence>